<reference evidence="1 2" key="1">
    <citation type="submission" date="2016-06" db="EMBL/GenBank/DDBJ databases">
        <title>Genome of Rhinopithecus bieti.</title>
        <authorList>
            <person name="Wu"/>
            <person name="C.-I. and Zhang"/>
            <person name="Y."/>
        </authorList>
    </citation>
    <scope>NUCLEOTIDE SEQUENCE</scope>
</reference>
<dbReference type="GeneTree" id="ENSGT00910000148839"/>
<accession>A0A2K6MY17</accession>
<dbReference type="AlphaFoldDB" id="A0A2K6MY17"/>
<dbReference type="Proteomes" id="UP000233180">
    <property type="component" value="Unassembled WGS sequence"/>
</dbReference>
<protein>
    <submittedName>
        <fullName evidence="1">Uncharacterized protein</fullName>
    </submittedName>
</protein>
<dbReference type="OMA" id="NKISMGR"/>
<organism evidence="1 2">
    <name type="scientific">Rhinopithecus bieti</name>
    <name type="common">Black snub-nosed monkey</name>
    <name type="synonym">Pygathrix bieti</name>
    <dbReference type="NCBI Taxonomy" id="61621"/>
    <lineage>
        <taxon>Eukaryota</taxon>
        <taxon>Metazoa</taxon>
        <taxon>Chordata</taxon>
        <taxon>Craniata</taxon>
        <taxon>Vertebrata</taxon>
        <taxon>Euteleostomi</taxon>
        <taxon>Mammalia</taxon>
        <taxon>Eutheria</taxon>
        <taxon>Euarchontoglires</taxon>
        <taxon>Primates</taxon>
        <taxon>Haplorrhini</taxon>
        <taxon>Catarrhini</taxon>
        <taxon>Cercopithecidae</taxon>
        <taxon>Colobinae</taxon>
        <taxon>Rhinopithecus</taxon>
    </lineage>
</organism>
<evidence type="ECO:0000313" key="1">
    <source>
        <dbReference type="Ensembl" id="ENSRBIP00000040661.1"/>
    </source>
</evidence>
<keyword evidence="2" id="KW-1185">Reference proteome</keyword>
<evidence type="ECO:0000313" key="2">
    <source>
        <dbReference type="Proteomes" id="UP000233180"/>
    </source>
</evidence>
<reference evidence="1" key="3">
    <citation type="submission" date="2025-09" db="UniProtKB">
        <authorList>
            <consortium name="Ensembl"/>
        </authorList>
    </citation>
    <scope>IDENTIFICATION</scope>
</reference>
<name>A0A2K6MY17_RHIBE</name>
<dbReference type="Ensembl" id="ENSRBIT00000064694.1">
    <property type="protein sequence ID" value="ENSRBIP00000040661.1"/>
    <property type="gene ID" value="ENSRBIG00000043738.1"/>
</dbReference>
<sequence length="50" mass="5855">MGLFQEDFINVLFINKKQCNLSFIRLMQGRDAKGCWKNKLSTVLKSRYGN</sequence>
<proteinExistence type="predicted"/>
<reference evidence="1" key="2">
    <citation type="submission" date="2025-08" db="UniProtKB">
        <authorList>
            <consortium name="Ensembl"/>
        </authorList>
    </citation>
    <scope>IDENTIFICATION</scope>
</reference>